<dbReference type="Pfam" id="PF00078">
    <property type="entry name" value="RVT_1"/>
    <property type="match status" value="1"/>
</dbReference>
<feature type="region of interest" description="Disordered" evidence="1">
    <location>
        <begin position="1635"/>
        <end position="1659"/>
    </location>
</feature>
<reference evidence="5 6" key="1">
    <citation type="submission" date="2016-02" db="EMBL/GenBank/DDBJ databases">
        <title>Genome analysis of coral dinoflagellate symbionts highlights evolutionary adaptations to a symbiotic lifestyle.</title>
        <authorList>
            <person name="Aranda M."/>
            <person name="Li Y."/>
            <person name="Liew Y.J."/>
            <person name="Baumgarten S."/>
            <person name="Simakov O."/>
            <person name="Wilson M."/>
            <person name="Piel J."/>
            <person name="Ashoor H."/>
            <person name="Bougouffa S."/>
            <person name="Bajic V.B."/>
            <person name="Ryu T."/>
            <person name="Ravasi T."/>
            <person name="Bayer T."/>
            <person name="Micklem G."/>
            <person name="Kim H."/>
            <person name="Bhak J."/>
            <person name="Lajeunesse T.C."/>
            <person name="Voolstra C.R."/>
        </authorList>
    </citation>
    <scope>NUCLEOTIDE SEQUENCE [LARGE SCALE GENOMIC DNA]</scope>
    <source>
        <strain evidence="5 6">CCMP2467</strain>
    </source>
</reference>
<dbReference type="InterPro" id="IPR000477">
    <property type="entry name" value="RT_dom"/>
</dbReference>
<proteinExistence type="predicted"/>
<dbReference type="EMBL" id="LSRX01000864">
    <property type="protein sequence ID" value="OLP87346.1"/>
    <property type="molecule type" value="Genomic_DNA"/>
</dbReference>
<keyword evidence="6" id="KW-1185">Reference proteome</keyword>
<evidence type="ECO:0000313" key="6">
    <source>
        <dbReference type="Proteomes" id="UP000186817"/>
    </source>
</evidence>
<gene>
    <name evidence="5" type="ORF">AK812_SmicGene31438</name>
</gene>
<feature type="signal peptide" evidence="3">
    <location>
        <begin position="1"/>
        <end position="19"/>
    </location>
</feature>
<dbReference type="Gene3D" id="3.60.10.10">
    <property type="entry name" value="Endonuclease/exonuclease/phosphatase"/>
    <property type="match status" value="1"/>
</dbReference>
<keyword evidence="2" id="KW-1133">Transmembrane helix</keyword>
<sequence>MQPTLRLMKDIVALPLLLAMSMKIEDLFATWRIDLFVTTLDVSLEFGADFGEAAAWQLVFFRFLRFLRFVRLLRTGKFGQISIFFQDQFESPTASLEFSLLAYTYSLRWALGQLGIGSTEIEEAEGYYSIAVAFVSIIIFATVLSSMTSLVSALHSRRLLQYFYGYGGLRTEEMRQFGLLKRFLRDRILRFLRSAYHEKAMNDQEAIATVRELFANKRKWWYQQDPLLQFRRNDHQVHLPTVPKQRVLSYGRAGTLRLLTYNCRSLGISNARLVEIAEDLHTRGIHAAAIQGTCWKHTSHRSEWKLHTRNGKPIYHCISWGKGAQDPHAGTLLLLHVDRFVASHIVERFDPAKRWAGRIGGIRYIDRANKHPADHTFITAYAPQESASEIDRQLFFTELQLLLHGLPRRTNTWLMGDFNAHVGPDSHFRSVGPCNAEVTNDNGIMLGHLCDSAGLSLANTFHPAGSTWWSANRESSHRIDYVAIQHSFRRRLKLCHVNKLLGRRWQTSTTPDHYPVEVLVGLKAGWPPRRPQRTPQQWNRQALLSACTDPVLAAPFLRDVADSLTQHHDEFTSSKSLQEQWTSVNDTLHGIAMKHFSKHPEQRNSKIQPQTFAILQQRRDATQTFMHARQCLTLAGCNQRVPHLLRVIVLGWRVVKLMAQARQAVKDDLRAWERQLECNLREAMRANNHREAWSVSRQLAGRNFRKHGERQPPPAKSISKASWLQHFRQVQNAVECVGSAGFVPDPSPDYRIFFEGEEGCNCIAAAARRMPRDRATPRGSLPIELWSLIMQGQTGLMIMPYLELFQAMGINPSLWCEGHGCPIPKPGGDPTPNGMRVINLLDPLGKAFYKAAFQSHADTRACHQYGYSAKCSRRDAILQVTTLLQRLRMARMCTAANLYDLTKAFDMLSSQSVLQDLQQHQPFCPTIVAMLEDMQQRLLIHLPLSSGGSLHVHVRDGVLQGGGTGPRLFRRVYDTVVGDWQQRTTPEACLTRVSYEDSVLDLSTSAYADDLLRVEAADTADGIEAATVEHTRDLQNDLQPHRLQLNLRKCESLVSIRGRGSYVAARSLFSGAWKGLPLKPSVKYLGTHLQPFDSAKLEVTMRIAAARSAFAMFSKFLRRASVPLRRKILVFNAVVNEALLSVLEVRVLTGSDYQRLEAARGLLLRRLFGRHGYGKVADDQAPHSVPLSLLRQVCGLAEVEVELRVRRLLWLRSSLLAEQAGDTRLELASLFGRLEWQLTSPVDAEGGLTSVAPTFLHVLDRDIRQVMAQWDGFRPGWKHAFLAVGVSTIRSLRGASIQRHQQHDFPMIPGSRAQDGSNPMPDHAQDLTKPGDNAVMQTQFVDNPAEFVRSMRVLSDGTIPDIDAGLTSEHWTQLVRTVGGSSHLFQPAEDTFCISLVRKAWSTMVTLVQLLVSGSAHVRLPSALPQPVRADIRSVGHLSFSILPMASLGFMAAVQGGSNSPVATAPQKRQRQSDQAGKTRDPLDVQVQQLSKQLRTVMKIVNQHDKELRDLEAWSCHTFLLPKEHGLAKELLQAMTSWKARIPDKGAHPLGPPRWTVAGTVAQALLQDESNLGKLEEFKALHESMTTLQDMEQSIQLAVARETRDGKVLLKLRPQVRTQAEWAPALEILGSAVTSNGGEIKSGPAPPSALIRQIADKKE</sequence>
<feature type="domain" description="Reverse transcriptase" evidence="4">
    <location>
        <begin position="823"/>
        <end position="1088"/>
    </location>
</feature>
<evidence type="ECO:0000313" key="5">
    <source>
        <dbReference type="EMBL" id="OLP87346.1"/>
    </source>
</evidence>
<organism evidence="5 6">
    <name type="scientific">Symbiodinium microadriaticum</name>
    <name type="common">Dinoflagellate</name>
    <name type="synonym">Zooxanthella microadriatica</name>
    <dbReference type="NCBI Taxonomy" id="2951"/>
    <lineage>
        <taxon>Eukaryota</taxon>
        <taxon>Sar</taxon>
        <taxon>Alveolata</taxon>
        <taxon>Dinophyceae</taxon>
        <taxon>Suessiales</taxon>
        <taxon>Symbiodiniaceae</taxon>
        <taxon>Symbiodinium</taxon>
    </lineage>
</organism>
<accession>A0A1Q9CWP8</accession>
<protein>
    <recommendedName>
        <fullName evidence="4">Reverse transcriptase domain-containing protein</fullName>
    </recommendedName>
</protein>
<comment type="caution">
    <text evidence="5">The sequence shown here is derived from an EMBL/GenBank/DDBJ whole genome shotgun (WGS) entry which is preliminary data.</text>
</comment>
<dbReference type="InterPro" id="IPR036691">
    <property type="entry name" value="Endo/exonu/phosph_ase_sf"/>
</dbReference>
<keyword evidence="3" id="KW-0732">Signal</keyword>
<evidence type="ECO:0000259" key="4">
    <source>
        <dbReference type="Pfam" id="PF00078"/>
    </source>
</evidence>
<dbReference type="OrthoDB" id="410381at2759"/>
<feature type="transmembrane region" description="Helical" evidence="2">
    <location>
        <begin position="127"/>
        <end position="151"/>
    </location>
</feature>
<feature type="region of interest" description="Disordered" evidence="1">
    <location>
        <begin position="1459"/>
        <end position="1482"/>
    </location>
</feature>
<feature type="chain" id="PRO_5012435250" description="Reverse transcriptase domain-containing protein" evidence="3">
    <location>
        <begin position="20"/>
        <end position="1659"/>
    </location>
</feature>
<evidence type="ECO:0000256" key="1">
    <source>
        <dbReference type="SAM" id="MobiDB-lite"/>
    </source>
</evidence>
<evidence type="ECO:0000256" key="3">
    <source>
        <dbReference type="SAM" id="SignalP"/>
    </source>
</evidence>
<name>A0A1Q9CWP8_SYMMI</name>
<dbReference type="SUPFAM" id="SSF56219">
    <property type="entry name" value="DNase I-like"/>
    <property type="match status" value="1"/>
</dbReference>
<keyword evidence="2" id="KW-0472">Membrane</keyword>
<feature type="region of interest" description="Disordered" evidence="1">
    <location>
        <begin position="1311"/>
        <end position="1330"/>
    </location>
</feature>
<evidence type="ECO:0000256" key="2">
    <source>
        <dbReference type="SAM" id="Phobius"/>
    </source>
</evidence>
<keyword evidence="2" id="KW-0812">Transmembrane</keyword>
<dbReference type="Proteomes" id="UP000186817">
    <property type="component" value="Unassembled WGS sequence"/>
</dbReference>